<evidence type="ECO:0008006" key="3">
    <source>
        <dbReference type="Google" id="ProtNLM"/>
    </source>
</evidence>
<keyword evidence="2" id="KW-1185">Reference proteome</keyword>
<sequence>MTAAPYIEHGQRILEIEPEDLVVRPYGLDSTVQVWQTDREDTFHHGGAPPRRTNMRIKEVQTKPDGPVFIHRLQCEGLARGADKMEANRIRLPEEGWDEGPIDLLTVKPDQFSQGDLAPGFSAMWIVGIEKEDLNGHVWRLSLDCKGILAPKARKRRITVNNQPVNSSTTLSITGTTFTNEQGTFTGWADQRYTNLDSSRVVVVDTFLSTDPPPTDKLPGHLTPQNAPLVKDIFAQPWYSSAGFTFNWPWGWSLKGIQSEQLLDKPLWLTSITTEYVPRAVVR</sequence>
<proteinExistence type="predicted"/>
<organism evidence="1 2">
    <name type="scientific">Prosthecobacter algae</name>
    <dbReference type="NCBI Taxonomy" id="1144682"/>
    <lineage>
        <taxon>Bacteria</taxon>
        <taxon>Pseudomonadati</taxon>
        <taxon>Verrucomicrobiota</taxon>
        <taxon>Verrucomicrobiia</taxon>
        <taxon>Verrucomicrobiales</taxon>
        <taxon>Verrucomicrobiaceae</taxon>
        <taxon>Prosthecobacter</taxon>
    </lineage>
</organism>
<dbReference type="RefSeq" id="WP_345738554.1">
    <property type="nucleotide sequence ID" value="NZ_BAABIA010000011.1"/>
</dbReference>
<gene>
    <name evidence="1" type="ORF">GCM10023213_43800</name>
</gene>
<dbReference type="Proteomes" id="UP001499852">
    <property type="component" value="Unassembled WGS sequence"/>
</dbReference>
<protein>
    <recommendedName>
        <fullName evidence="3">Minor tail protein</fullName>
    </recommendedName>
</protein>
<accession>A0ABP9PQH1</accession>
<evidence type="ECO:0000313" key="2">
    <source>
        <dbReference type="Proteomes" id="UP001499852"/>
    </source>
</evidence>
<comment type="caution">
    <text evidence="1">The sequence shown here is derived from an EMBL/GenBank/DDBJ whole genome shotgun (WGS) entry which is preliminary data.</text>
</comment>
<name>A0ABP9PQH1_9BACT</name>
<dbReference type="EMBL" id="BAABIA010000011">
    <property type="protein sequence ID" value="GAA5148123.1"/>
    <property type="molecule type" value="Genomic_DNA"/>
</dbReference>
<evidence type="ECO:0000313" key="1">
    <source>
        <dbReference type="EMBL" id="GAA5148123.1"/>
    </source>
</evidence>
<reference evidence="2" key="1">
    <citation type="journal article" date="2019" name="Int. J. Syst. Evol. Microbiol.">
        <title>The Global Catalogue of Microorganisms (GCM) 10K type strain sequencing project: providing services to taxonomists for standard genome sequencing and annotation.</title>
        <authorList>
            <consortium name="The Broad Institute Genomics Platform"/>
            <consortium name="The Broad Institute Genome Sequencing Center for Infectious Disease"/>
            <person name="Wu L."/>
            <person name="Ma J."/>
        </authorList>
    </citation>
    <scope>NUCLEOTIDE SEQUENCE [LARGE SCALE GENOMIC DNA]</scope>
    <source>
        <strain evidence="2">JCM 18053</strain>
    </source>
</reference>